<gene>
    <name evidence="2" type="ORF">KZZ10_05685</name>
</gene>
<name>A0A953NBA8_9BURK</name>
<dbReference type="InterPro" id="IPR011009">
    <property type="entry name" value="Kinase-like_dom_sf"/>
</dbReference>
<dbReference type="EMBL" id="JAHXRI010000006">
    <property type="protein sequence ID" value="MBZ1350130.1"/>
    <property type="molecule type" value="Genomic_DNA"/>
</dbReference>
<sequence>MLSKIRHFVCDRREQPLESPLDESQLALLLQEQNISASNIKRLTGGTLGLTYSLQVDQRPMVLKTHLSAAGRQNIEKEIRLLRFLYAGESEMSRVELTFDQQIRVALLMDEFEYPQPEFEPSQIMSLTARYTTQLKRTPTLDIVAPDDTISTLFVEGVGSLARLYADHAISPVIHAGIEKNFSLLSEHIDRLPVVLCHGDLGPKNIMCQGDATPLVIDWEDAFWGVEGYDYLYWLTFLRNRKYYKQDVLGRTSLGKELEMAILVLIVVLKSELSLRMDPQTNRQLSFDQRLTEILALK</sequence>
<reference evidence="2" key="1">
    <citation type="submission" date="2021-07" db="EMBL/GenBank/DDBJ databases">
        <title>New genus and species of the family Alcaligenaceae.</title>
        <authorList>
            <person name="Hahn M.W."/>
        </authorList>
    </citation>
    <scope>NUCLEOTIDE SEQUENCE</scope>
    <source>
        <strain evidence="2">LF4-65</strain>
    </source>
</reference>
<dbReference type="Pfam" id="PF01636">
    <property type="entry name" value="APH"/>
    <property type="match status" value="1"/>
</dbReference>
<protein>
    <submittedName>
        <fullName evidence="2">Aminoglycoside phosphotransferase family protein</fullName>
    </submittedName>
</protein>
<dbReference type="AlphaFoldDB" id="A0A953NBA8"/>
<keyword evidence="3" id="KW-1185">Reference proteome</keyword>
<proteinExistence type="predicted"/>
<dbReference type="Gene3D" id="3.90.1200.10">
    <property type="match status" value="1"/>
</dbReference>
<evidence type="ECO:0000313" key="2">
    <source>
        <dbReference type="EMBL" id="MBZ1350130.1"/>
    </source>
</evidence>
<dbReference type="Proteomes" id="UP000739565">
    <property type="component" value="Unassembled WGS sequence"/>
</dbReference>
<feature type="domain" description="Aminoglycoside phosphotransferase" evidence="1">
    <location>
        <begin position="40"/>
        <end position="235"/>
    </location>
</feature>
<dbReference type="SUPFAM" id="SSF56112">
    <property type="entry name" value="Protein kinase-like (PK-like)"/>
    <property type="match status" value="1"/>
</dbReference>
<accession>A0A953NBA8</accession>
<organism evidence="2 3">
    <name type="scientific">Zwartia hollandica</name>
    <dbReference type="NCBI Taxonomy" id="324606"/>
    <lineage>
        <taxon>Bacteria</taxon>
        <taxon>Pseudomonadati</taxon>
        <taxon>Pseudomonadota</taxon>
        <taxon>Betaproteobacteria</taxon>
        <taxon>Burkholderiales</taxon>
        <taxon>Alcaligenaceae</taxon>
        <taxon>Zwartia</taxon>
    </lineage>
</organism>
<dbReference type="RefSeq" id="WP_259660526.1">
    <property type="nucleotide sequence ID" value="NZ_JAHXRI010000006.1"/>
</dbReference>
<evidence type="ECO:0000313" key="3">
    <source>
        <dbReference type="Proteomes" id="UP000739565"/>
    </source>
</evidence>
<comment type="caution">
    <text evidence="2">The sequence shown here is derived from an EMBL/GenBank/DDBJ whole genome shotgun (WGS) entry which is preliminary data.</text>
</comment>
<evidence type="ECO:0000259" key="1">
    <source>
        <dbReference type="Pfam" id="PF01636"/>
    </source>
</evidence>
<dbReference type="InterPro" id="IPR002575">
    <property type="entry name" value="Aminoglycoside_PTrfase"/>
</dbReference>